<feature type="domain" description="Response regulatory" evidence="4">
    <location>
        <begin position="3"/>
        <end position="117"/>
    </location>
</feature>
<gene>
    <name evidence="6" type="ORF">D5281_04630</name>
</gene>
<dbReference type="GO" id="GO:0003677">
    <property type="term" value="F:DNA binding"/>
    <property type="evidence" value="ECO:0007669"/>
    <property type="project" value="UniProtKB-KW"/>
</dbReference>
<dbReference type="GO" id="GO:0000156">
    <property type="term" value="F:phosphorelay response regulator activity"/>
    <property type="evidence" value="ECO:0007669"/>
    <property type="project" value="InterPro"/>
</dbReference>
<evidence type="ECO:0000313" key="6">
    <source>
        <dbReference type="EMBL" id="NBJ91895.1"/>
    </source>
</evidence>
<dbReference type="Gene3D" id="2.40.50.1020">
    <property type="entry name" value="LytTr DNA-binding domain"/>
    <property type="match status" value="1"/>
</dbReference>
<comment type="caution">
    <text evidence="6">The sequence shown here is derived from an EMBL/GenBank/DDBJ whole genome shotgun (WGS) entry which is preliminary data.</text>
</comment>
<dbReference type="InterPro" id="IPR011006">
    <property type="entry name" value="CheY-like_superfamily"/>
</dbReference>
<dbReference type="InterPro" id="IPR007492">
    <property type="entry name" value="LytTR_DNA-bd_dom"/>
</dbReference>
<organism evidence="6 7">
    <name type="scientific">Parablautia muri</name>
    <dbReference type="NCBI Taxonomy" id="2320879"/>
    <lineage>
        <taxon>Bacteria</taxon>
        <taxon>Bacillati</taxon>
        <taxon>Bacillota</taxon>
        <taxon>Clostridia</taxon>
        <taxon>Lachnospirales</taxon>
        <taxon>Lachnospiraceae</taxon>
        <taxon>Parablautia</taxon>
    </lineage>
</organism>
<dbReference type="EMBL" id="QZDT01000004">
    <property type="protein sequence ID" value="NBJ91895.1"/>
    <property type="molecule type" value="Genomic_DNA"/>
</dbReference>
<evidence type="ECO:0000259" key="5">
    <source>
        <dbReference type="PROSITE" id="PS50930"/>
    </source>
</evidence>
<proteinExistence type="predicted"/>
<dbReference type="AlphaFoldDB" id="A0A9X5BDT6"/>
<keyword evidence="3" id="KW-0597">Phosphoprotein</keyword>
<evidence type="ECO:0000259" key="4">
    <source>
        <dbReference type="PROSITE" id="PS50110"/>
    </source>
</evidence>
<dbReference type="SUPFAM" id="SSF52172">
    <property type="entry name" value="CheY-like"/>
    <property type="match status" value="1"/>
</dbReference>
<name>A0A9X5BDT6_9FIRM</name>
<reference evidence="6" key="1">
    <citation type="submission" date="2018-09" db="EMBL/GenBank/DDBJ databases">
        <title>Murine metabolic-syndrome-specific gut microbial biobank.</title>
        <authorList>
            <person name="Liu C."/>
        </authorList>
    </citation>
    <scope>NUCLEOTIDE SEQUENCE</scope>
    <source>
        <strain evidence="6">D42-62</strain>
    </source>
</reference>
<dbReference type="PROSITE" id="PS50110">
    <property type="entry name" value="RESPONSE_REGULATORY"/>
    <property type="match status" value="1"/>
</dbReference>
<dbReference type="InterPro" id="IPR001789">
    <property type="entry name" value="Sig_transdc_resp-reg_receiver"/>
</dbReference>
<evidence type="ECO:0000256" key="2">
    <source>
        <dbReference type="ARBA" id="ARBA00024867"/>
    </source>
</evidence>
<dbReference type="OrthoDB" id="9809318at2"/>
<sequence length="248" mass="28891">MIKVMVIDDEPEIRRLLHKMVEKQPDYHVVSECGDFSGAVVDFARYKPDVVFMDIDLKGESGLECAKVMTELNPRLKVIFATAHSEYMANAFEIYAFDYLVKPFNMERVIKTLNRIRSSMEAYQPADEKLADKVTRPEHHRDKLFIKGKEQACLLNVDEIILVERLEGYTNIVTLSEQYKTSISLSEVEEKLGQETFMRCHKSYIINISRVTRIEPYGRWTYVVKFKDTDATALMTAQKYEEMKKMFA</sequence>
<dbReference type="PROSITE" id="PS50930">
    <property type="entry name" value="HTH_LYTTR"/>
    <property type="match status" value="1"/>
</dbReference>
<dbReference type="SMART" id="SM00850">
    <property type="entry name" value="LytTR"/>
    <property type="match status" value="1"/>
</dbReference>
<dbReference type="SMART" id="SM00448">
    <property type="entry name" value="REC"/>
    <property type="match status" value="1"/>
</dbReference>
<dbReference type="InterPro" id="IPR046947">
    <property type="entry name" value="LytR-like"/>
</dbReference>
<dbReference type="Gene3D" id="3.40.50.2300">
    <property type="match status" value="1"/>
</dbReference>
<dbReference type="RefSeq" id="WP_160558970.1">
    <property type="nucleotide sequence ID" value="NZ_QZDT01000004.1"/>
</dbReference>
<evidence type="ECO:0000256" key="3">
    <source>
        <dbReference type="PROSITE-ProRule" id="PRU00169"/>
    </source>
</evidence>
<dbReference type="PANTHER" id="PTHR37299:SF1">
    <property type="entry name" value="STAGE 0 SPORULATION PROTEIN A HOMOLOG"/>
    <property type="match status" value="1"/>
</dbReference>
<dbReference type="PANTHER" id="PTHR37299">
    <property type="entry name" value="TRANSCRIPTIONAL REGULATOR-RELATED"/>
    <property type="match status" value="1"/>
</dbReference>
<evidence type="ECO:0000313" key="7">
    <source>
        <dbReference type="Proteomes" id="UP001154420"/>
    </source>
</evidence>
<keyword evidence="6" id="KW-0238">DNA-binding</keyword>
<comment type="function">
    <text evidence="2">May play the central regulatory role in sporulation. It may be an element of the effector pathway responsible for the activation of sporulation genes in response to nutritional stress. Spo0A may act in concert with spo0H (a sigma factor) to control the expression of some genes that are critical to the sporulation process.</text>
</comment>
<protein>
    <recommendedName>
        <fullName evidence="1">Stage 0 sporulation protein A homolog</fullName>
    </recommendedName>
</protein>
<accession>A0A9X5BDT6</accession>
<dbReference type="Pfam" id="PF00072">
    <property type="entry name" value="Response_reg"/>
    <property type="match status" value="1"/>
</dbReference>
<feature type="domain" description="HTH LytTR-type" evidence="5">
    <location>
        <begin position="144"/>
        <end position="248"/>
    </location>
</feature>
<dbReference type="Pfam" id="PF04397">
    <property type="entry name" value="LytTR"/>
    <property type="match status" value="1"/>
</dbReference>
<keyword evidence="7" id="KW-1185">Reference proteome</keyword>
<feature type="modified residue" description="4-aspartylphosphate" evidence="3">
    <location>
        <position position="54"/>
    </location>
</feature>
<dbReference type="Proteomes" id="UP001154420">
    <property type="component" value="Unassembled WGS sequence"/>
</dbReference>
<evidence type="ECO:0000256" key="1">
    <source>
        <dbReference type="ARBA" id="ARBA00018672"/>
    </source>
</evidence>